<feature type="compositionally biased region" description="Basic and acidic residues" evidence="2">
    <location>
        <begin position="160"/>
        <end position="176"/>
    </location>
</feature>
<gene>
    <name evidence="3" type="ORF">H0H81_008234</name>
</gene>
<sequence>MSKPPSATASPRNKPSTRSSLRQSLGLASKAFADVINKDTTRDSDKTARKLKETRRLSGMALKPAAPRASIGDTKLPLQATKRVPTPESKTITRRRGSAGMARASIDESASKPTDPSGRLATLRPRTAPGSALPKYRPKSTLIETNKQPSPTTGCRRRFSSSEDEKEDRLLQKKADATPSKKAARPISPLPHRVPLKTNISNAVNPTPPATPSRNKPLPPSVKSSPTRPTKLAKTGGSGSSASALPRPPSSTSSNSPTRTPKTPNLKSLTAARRTTQERISRTSPSPHSSSNESPLARHSRNASKGTPIASPTAFGNMSHISEYSEDSEAEDVALLLAPVASLTAPTPAMPKITRRRLPPQTPTRANFLPTRANMSYLSPLPPDTESGSSSLRPPNQNGQKQPRGSILSWEQLASEASVTLGEDELETMLSDFPAPFRPGAISPTPSNSHIDIPESPCLSALSSPGGYGSISQVLLPDVTPSPAVNHHNRYDMGSEIPAVDAAIVTLLRLQLAAAENMAKERLMQMQSMEEEIHALKQARNREAQELTQQVVYMEEQMRGRLEIRERAEEERTAYTAALEEELRRARVVRDQAVEEAVTRGQEIAQASHEAALKSHRDSAEVACSARVAAAEWTSVRELAGMELDVVREEREILMILMAELEQLSQSAL</sequence>
<reference evidence="3" key="2">
    <citation type="submission" date="2021-10" db="EMBL/GenBank/DDBJ databases">
        <title>Phylogenomics reveals ancestral predisposition of the termite-cultivated fungus Termitomyces towards a domesticated lifestyle.</title>
        <authorList>
            <person name="Auxier B."/>
            <person name="Grum-Grzhimaylo A."/>
            <person name="Cardenas M.E."/>
            <person name="Lodge J.D."/>
            <person name="Laessoe T."/>
            <person name="Pedersen O."/>
            <person name="Smith M.E."/>
            <person name="Kuyper T.W."/>
            <person name="Franco-Molano E.A."/>
            <person name="Baroni T.J."/>
            <person name="Aanen D.K."/>
        </authorList>
    </citation>
    <scope>NUCLEOTIDE SEQUENCE</scope>
    <source>
        <strain evidence="3">D49</strain>
    </source>
</reference>
<feature type="compositionally biased region" description="Polar residues" evidence="2">
    <location>
        <begin position="142"/>
        <end position="153"/>
    </location>
</feature>
<organism evidence="3 4">
    <name type="scientific">Sphagnurus paluster</name>
    <dbReference type="NCBI Taxonomy" id="117069"/>
    <lineage>
        <taxon>Eukaryota</taxon>
        <taxon>Fungi</taxon>
        <taxon>Dikarya</taxon>
        <taxon>Basidiomycota</taxon>
        <taxon>Agaricomycotina</taxon>
        <taxon>Agaricomycetes</taxon>
        <taxon>Agaricomycetidae</taxon>
        <taxon>Agaricales</taxon>
        <taxon>Tricholomatineae</taxon>
        <taxon>Lyophyllaceae</taxon>
        <taxon>Sphagnurus</taxon>
    </lineage>
</organism>
<feature type="region of interest" description="Disordered" evidence="2">
    <location>
        <begin position="431"/>
        <end position="456"/>
    </location>
</feature>
<keyword evidence="1" id="KW-0175">Coiled coil</keyword>
<feature type="compositionally biased region" description="Polar residues" evidence="2">
    <location>
        <begin position="386"/>
        <end position="403"/>
    </location>
</feature>
<evidence type="ECO:0000256" key="1">
    <source>
        <dbReference type="SAM" id="Coils"/>
    </source>
</evidence>
<evidence type="ECO:0000313" key="4">
    <source>
        <dbReference type="Proteomes" id="UP000717328"/>
    </source>
</evidence>
<dbReference type="OrthoDB" id="3203770at2759"/>
<feature type="compositionally biased region" description="Low complexity" evidence="2">
    <location>
        <begin position="282"/>
        <end position="295"/>
    </location>
</feature>
<proteinExistence type="predicted"/>
<evidence type="ECO:0000256" key="2">
    <source>
        <dbReference type="SAM" id="MobiDB-lite"/>
    </source>
</evidence>
<dbReference type="Proteomes" id="UP000717328">
    <property type="component" value="Unassembled WGS sequence"/>
</dbReference>
<reference evidence="3" key="1">
    <citation type="submission" date="2021-02" db="EMBL/GenBank/DDBJ databases">
        <authorList>
            <person name="Nieuwenhuis M."/>
            <person name="Van De Peppel L.J.J."/>
        </authorList>
    </citation>
    <scope>NUCLEOTIDE SEQUENCE</scope>
    <source>
        <strain evidence="3">D49</strain>
    </source>
</reference>
<keyword evidence="4" id="KW-1185">Reference proteome</keyword>
<feature type="compositionally biased region" description="Polar residues" evidence="2">
    <location>
        <begin position="1"/>
        <end position="23"/>
    </location>
</feature>
<feature type="region of interest" description="Disordered" evidence="2">
    <location>
        <begin position="1"/>
        <end position="314"/>
    </location>
</feature>
<name>A0A9P7KLG0_9AGAR</name>
<comment type="caution">
    <text evidence="3">The sequence shown here is derived from an EMBL/GenBank/DDBJ whole genome shotgun (WGS) entry which is preliminary data.</text>
</comment>
<dbReference type="AlphaFoldDB" id="A0A9P7KLG0"/>
<feature type="compositionally biased region" description="Basic and acidic residues" evidence="2">
    <location>
        <begin position="36"/>
        <end position="56"/>
    </location>
</feature>
<protein>
    <submittedName>
        <fullName evidence="3">Uncharacterized protein</fullName>
    </submittedName>
</protein>
<feature type="region of interest" description="Disordered" evidence="2">
    <location>
        <begin position="347"/>
        <end position="405"/>
    </location>
</feature>
<evidence type="ECO:0000313" key="3">
    <source>
        <dbReference type="EMBL" id="KAG5651556.1"/>
    </source>
</evidence>
<feature type="compositionally biased region" description="Low complexity" evidence="2">
    <location>
        <begin position="230"/>
        <end position="265"/>
    </location>
</feature>
<accession>A0A9P7KLG0</accession>
<feature type="coiled-coil region" evidence="1">
    <location>
        <begin position="512"/>
        <end position="596"/>
    </location>
</feature>
<dbReference type="EMBL" id="JABCKI010000226">
    <property type="protein sequence ID" value="KAG5651556.1"/>
    <property type="molecule type" value="Genomic_DNA"/>
</dbReference>